<dbReference type="AlphaFoldDB" id="A0AAD9JYR9"/>
<dbReference type="PANTHER" id="PTHR47772">
    <property type="entry name" value="ZINC FINGER PROTEIN 200"/>
    <property type="match status" value="1"/>
</dbReference>
<evidence type="ECO:0000256" key="2">
    <source>
        <dbReference type="ARBA" id="ARBA00022723"/>
    </source>
</evidence>
<keyword evidence="12" id="KW-1185">Reference proteome</keyword>
<dbReference type="InterPro" id="IPR050636">
    <property type="entry name" value="C2H2-ZF_domain-containing"/>
</dbReference>
<dbReference type="PROSITE" id="PS00028">
    <property type="entry name" value="ZINC_FINGER_C2H2_1"/>
    <property type="match status" value="2"/>
</dbReference>
<dbReference type="EMBL" id="JAODUP010000107">
    <property type="protein sequence ID" value="KAK2161928.1"/>
    <property type="molecule type" value="Genomic_DNA"/>
</dbReference>
<evidence type="ECO:0000256" key="1">
    <source>
        <dbReference type="ARBA" id="ARBA00004123"/>
    </source>
</evidence>
<organism evidence="11 12">
    <name type="scientific">Paralvinella palmiformis</name>
    <dbReference type="NCBI Taxonomy" id="53620"/>
    <lineage>
        <taxon>Eukaryota</taxon>
        <taxon>Metazoa</taxon>
        <taxon>Spiralia</taxon>
        <taxon>Lophotrochozoa</taxon>
        <taxon>Annelida</taxon>
        <taxon>Polychaeta</taxon>
        <taxon>Sedentaria</taxon>
        <taxon>Canalipalpata</taxon>
        <taxon>Terebellida</taxon>
        <taxon>Terebelliformia</taxon>
        <taxon>Alvinellidae</taxon>
        <taxon>Paralvinella</taxon>
    </lineage>
</organism>
<dbReference type="Gene3D" id="3.30.160.60">
    <property type="entry name" value="Classic Zinc Finger"/>
    <property type="match status" value="2"/>
</dbReference>
<dbReference type="FunFam" id="3.30.160.60:FF:000100">
    <property type="entry name" value="Zinc finger 45-like"/>
    <property type="match status" value="1"/>
</dbReference>
<evidence type="ECO:0000256" key="5">
    <source>
        <dbReference type="ARBA" id="ARBA00022833"/>
    </source>
</evidence>
<sequence length="359" mass="40265">MIPPREKEKVRELIKETLTLLCKNGLSFCDMCTIEAVIGITMDGKDVLLVSMNEMIRSEMENQTAPNENWSQKPDLAVLSSNDDTMGSEACDVSMVVKVADSSNASEELAAKRVKCDAKIAGKTNEISQCDANSNRVDLLHTKHKRAARQENPVQESDSIVIKEEITDEDGWILPGVQASDSDSPRLFAEEKDVLTSAVSFQPGEQISDCSHSSQYQSSGSPLQKMGFVDTWSHWMPHGWSPPLQQAPFTCQTCGKSYKTKDYLQRHEKSHDASLFMCKKCTQFFPSQELYDMHVEMKHGEMERKHICAICGKGFNRVQYLYRHIGMHEKQIARNALFGMAYSGSDNQTASCDEVQESV</sequence>
<keyword evidence="8" id="KW-0539">Nucleus</keyword>
<keyword evidence="6" id="KW-0805">Transcription regulation</keyword>
<dbReference type="PROSITE" id="PS50157">
    <property type="entry name" value="ZINC_FINGER_C2H2_2"/>
    <property type="match status" value="2"/>
</dbReference>
<dbReference type="Proteomes" id="UP001208570">
    <property type="component" value="Unassembled WGS sequence"/>
</dbReference>
<evidence type="ECO:0000313" key="12">
    <source>
        <dbReference type="Proteomes" id="UP001208570"/>
    </source>
</evidence>
<accession>A0AAD9JYR9</accession>
<comment type="caution">
    <text evidence="11">The sequence shown here is derived from an EMBL/GenBank/DDBJ whole genome shotgun (WGS) entry which is preliminary data.</text>
</comment>
<evidence type="ECO:0000256" key="6">
    <source>
        <dbReference type="ARBA" id="ARBA00023015"/>
    </source>
</evidence>
<evidence type="ECO:0000313" key="11">
    <source>
        <dbReference type="EMBL" id="KAK2161928.1"/>
    </source>
</evidence>
<evidence type="ECO:0000256" key="9">
    <source>
        <dbReference type="PROSITE-ProRule" id="PRU00042"/>
    </source>
</evidence>
<evidence type="ECO:0000256" key="3">
    <source>
        <dbReference type="ARBA" id="ARBA00022737"/>
    </source>
</evidence>
<keyword evidence="2" id="KW-0479">Metal-binding</keyword>
<dbReference type="InterPro" id="IPR036236">
    <property type="entry name" value="Znf_C2H2_sf"/>
</dbReference>
<keyword evidence="5" id="KW-0862">Zinc</keyword>
<dbReference type="GO" id="GO:0005634">
    <property type="term" value="C:nucleus"/>
    <property type="evidence" value="ECO:0007669"/>
    <property type="project" value="UniProtKB-SubCell"/>
</dbReference>
<name>A0AAD9JYR9_9ANNE</name>
<dbReference type="GO" id="GO:0008270">
    <property type="term" value="F:zinc ion binding"/>
    <property type="evidence" value="ECO:0007669"/>
    <property type="project" value="UniProtKB-KW"/>
</dbReference>
<protein>
    <recommendedName>
        <fullName evidence="10">C2H2-type domain-containing protein</fullName>
    </recommendedName>
</protein>
<feature type="domain" description="C2H2-type" evidence="10">
    <location>
        <begin position="249"/>
        <end position="271"/>
    </location>
</feature>
<proteinExistence type="predicted"/>
<dbReference type="PANTHER" id="PTHR47772:SF13">
    <property type="entry name" value="GASTRULA ZINC FINGER PROTEIN XLCGF49.1-LIKE-RELATED"/>
    <property type="match status" value="1"/>
</dbReference>
<dbReference type="InterPro" id="IPR013087">
    <property type="entry name" value="Znf_C2H2_type"/>
</dbReference>
<evidence type="ECO:0000256" key="7">
    <source>
        <dbReference type="ARBA" id="ARBA00023163"/>
    </source>
</evidence>
<evidence type="ECO:0000259" key="10">
    <source>
        <dbReference type="PROSITE" id="PS50157"/>
    </source>
</evidence>
<feature type="domain" description="C2H2-type" evidence="10">
    <location>
        <begin position="306"/>
        <end position="333"/>
    </location>
</feature>
<evidence type="ECO:0000256" key="4">
    <source>
        <dbReference type="ARBA" id="ARBA00022771"/>
    </source>
</evidence>
<keyword evidence="3" id="KW-0677">Repeat</keyword>
<comment type="subcellular location">
    <subcellularLocation>
        <location evidence="1">Nucleus</location>
    </subcellularLocation>
</comment>
<dbReference type="SMART" id="SM00355">
    <property type="entry name" value="ZnF_C2H2"/>
    <property type="match status" value="3"/>
</dbReference>
<keyword evidence="7" id="KW-0804">Transcription</keyword>
<gene>
    <name evidence="11" type="ORF">LSH36_107g00027</name>
</gene>
<keyword evidence="4 9" id="KW-0863">Zinc-finger</keyword>
<reference evidence="11" key="1">
    <citation type="journal article" date="2023" name="Mol. Biol. Evol.">
        <title>Third-Generation Sequencing Reveals the Adaptive Role of the Epigenome in Three Deep-Sea Polychaetes.</title>
        <authorList>
            <person name="Perez M."/>
            <person name="Aroh O."/>
            <person name="Sun Y."/>
            <person name="Lan Y."/>
            <person name="Juniper S.K."/>
            <person name="Young C.R."/>
            <person name="Angers B."/>
            <person name="Qian P.Y."/>
        </authorList>
    </citation>
    <scope>NUCLEOTIDE SEQUENCE</scope>
    <source>
        <strain evidence="11">P08H-3</strain>
    </source>
</reference>
<evidence type="ECO:0000256" key="8">
    <source>
        <dbReference type="ARBA" id="ARBA00023242"/>
    </source>
</evidence>
<dbReference type="Pfam" id="PF00096">
    <property type="entry name" value="zf-C2H2"/>
    <property type="match status" value="2"/>
</dbReference>
<dbReference type="SUPFAM" id="SSF57667">
    <property type="entry name" value="beta-beta-alpha zinc fingers"/>
    <property type="match status" value="2"/>
</dbReference>